<comment type="caution">
    <text evidence="6">The sequence shown here is derived from an EMBL/GenBank/DDBJ whole genome shotgun (WGS) entry which is preliminary data.</text>
</comment>
<dbReference type="InterPro" id="IPR036390">
    <property type="entry name" value="WH_DNA-bd_sf"/>
</dbReference>
<dbReference type="GO" id="GO:0043565">
    <property type="term" value="F:sequence-specific DNA binding"/>
    <property type="evidence" value="ECO:0007669"/>
    <property type="project" value="TreeGrafter"/>
</dbReference>
<comment type="similarity">
    <text evidence="1">Belongs to the LysR transcriptional regulatory family.</text>
</comment>
<keyword evidence="2" id="KW-0805">Transcription regulation</keyword>
<evidence type="ECO:0000256" key="2">
    <source>
        <dbReference type="ARBA" id="ARBA00023015"/>
    </source>
</evidence>
<dbReference type="AlphaFoldDB" id="A0AB73IMZ7"/>
<dbReference type="PROSITE" id="PS50931">
    <property type="entry name" value="HTH_LYSR"/>
    <property type="match status" value="1"/>
</dbReference>
<dbReference type="Pfam" id="PF03466">
    <property type="entry name" value="LysR_substrate"/>
    <property type="match status" value="1"/>
</dbReference>
<gene>
    <name evidence="6" type="ORF">J2793_006531</name>
</gene>
<evidence type="ECO:0000256" key="4">
    <source>
        <dbReference type="ARBA" id="ARBA00023163"/>
    </source>
</evidence>
<sequence length="332" mass="35671">MKTTGLLELNAVVALASHRNFRLAAQDLGVSRSTLSHLIASLETRIGVRLFNRTTRSVALSEAGEAFLERVRPALADISLAIEAANGFRASPKGTLRIATCEAGARSIIGSVVTPFLQTYPDMTVDVVTEGRILDIVAEGFDAGLQAPEDVPLDMIALPCGQPRRQAVVASPRYLRGRSAPVHPLDLSVHRCIRRRVSGAGLQQWVFERSDERLTIPVQGPLVLDNRNAVIEAAVDGVGLAYVNHELAAPYLASGRLVELLVEWVPALPRLSFFYPGRRHLPAGLMAFINLVRASANADQLNAHGGGVPKRRTASDVDPLENGIAHIDGAGQ</sequence>
<dbReference type="InterPro" id="IPR005119">
    <property type="entry name" value="LysR_subst-bd"/>
</dbReference>
<protein>
    <submittedName>
        <fullName evidence="6">DNA-binding transcriptional LysR family regulator</fullName>
    </submittedName>
</protein>
<reference evidence="6" key="1">
    <citation type="submission" date="2023-07" db="EMBL/GenBank/DDBJ databases">
        <title>Sorghum-associated microbial communities from plants grown in Nebraska, USA.</title>
        <authorList>
            <person name="Schachtman D."/>
        </authorList>
    </citation>
    <scope>NUCLEOTIDE SEQUENCE</scope>
    <source>
        <strain evidence="6">DS1061</strain>
    </source>
</reference>
<dbReference type="FunFam" id="1.10.10.10:FF:000001">
    <property type="entry name" value="LysR family transcriptional regulator"/>
    <property type="match status" value="1"/>
</dbReference>
<dbReference type="Gene3D" id="3.40.190.290">
    <property type="match status" value="1"/>
</dbReference>
<proteinExistence type="inferred from homology"/>
<keyword evidence="4" id="KW-0804">Transcription</keyword>
<dbReference type="EMBL" id="JAURTK010000015">
    <property type="protein sequence ID" value="MDP9651056.1"/>
    <property type="molecule type" value="Genomic_DNA"/>
</dbReference>
<dbReference type="SUPFAM" id="SSF53850">
    <property type="entry name" value="Periplasmic binding protein-like II"/>
    <property type="match status" value="1"/>
</dbReference>
<evidence type="ECO:0000256" key="1">
    <source>
        <dbReference type="ARBA" id="ARBA00009437"/>
    </source>
</evidence>
<evidence type="ECO:0000313" key="6">
    <source>
        <dbReference type="EMBL" id="MDP9651056.1"/>
    </source>
</evidence>
<evidence type="ECO:0000256" key="3">
    <source>
        <dbReference type="ARBA" id="ARBA00023125"/>
    </source>
</evidence>
<dbReference type="Pfam" id="PF00126">
    <property type="entry name" value="HTH_1"/>
    <property type="match status" value="1"/>
</dbReference>
<dbReference type="GO" id="GO:0006351">
    <property type="term" value="P:DNA-templated transcription"/>
    <property type="evidence" value="ECO:0007669"/>
    <property type="project" value="TreeGrafter"/>
</dbReference>
<feature type="domain" description="HTH lysR-type" evidence="5">
    <location>
        <begin position="1"/>
        <end position="61"/>
    </location>
</feature>
<dbReference type="Proteomes" id="UP001229486">
    <property type="component" value="Unassembled WGS sequence"/>
</dbReference>
<accession>A0AB73IMZ7</accession>
<dbReference type="RefSeq" id="WP_392395773.1">
    <property type="nucleotide sequence ID" value="NZ_JAURTK010000015.1"/>
</dbReference>
<dbReference type="PANTHER" id="PTHR30537:SF1">
    <property type="entry name" value="HTH-TYPE TRANSCRIPTIONAL REGULATOR PGRR"/>
    <property type="match status" value="1"/>
</dbReference>
<evidence type="ECO:0000313" key="7">
    <source>
        <dbReference type="Proteomes" id="UP001229486"/>
    </source>
</evidence>
<evidence type="ECO:0000259" key="5">
    <source>
        <dbReference type="PROSITE" id="PS50931"/>
    </source>
</evidence>
<organism evidence="6 7">
    <name type="scientific">Paraburkholderia caledonica</name>
    <dbReference type="NCBI Taxonomy" id="134536"/>
    <lineage>
        <taxon>Bacteria</taxon>
        <taxon>Pseudomonadati</taxon>
        <taxon>Pseudomonadota</taxon>
        <taxon>Betaproteobacteria</taxon>
        <taxon>Burkholderiales</taxon>
        <taxon>Burkholderiaceae</taxon>
        <taxon>Paraburkholderia</taxon>
    </lineage>
</organism>
<dbReference type="InterPro" id="IPR036388">
    <property type="entry name" value="WH-like_DNA-bd_sf"/>
</dbReference>
<keyword evidence="3 6" id="KW-0238">DNA-binding</keyword>
<name>A0AB73IMZ7_9BURK</name>
<dbReference type="InterPro" id="IPR058163">
    <property type="entry name" value="LysR-type_TF_proteobact-type"/>
</dbReference>
<dbReference type="GO" id="GO:0003700">
    <property type="term" value="F:DNA-binding transcription factor activity"/>
    <property type="evidence" value="ECO:0007669"/>
    <property type="project" value="InterPro"/>
</dbReference>
<dbReference type="PANTHER" id="PTHR30537">
    <property type="entry name" value="HTH-TYPE TRANSCRIPTIONAL REGULATOR"/>
    <property type="match status" value="1"/>
</dbReference>
<dbReference type="InterPro" id="IPR000847">
    <property type="entry name" value="LysR_HTH_N"/>
</dbReference>
<dbReference type="SUPFAM" id="SSF46785">
    <property type="entry name" value="Winged helix' DNA-binding domain"/>
    <property type="match status" value="1"/>
</dbReference>
<dbReference type="Gene3D" id="1.10.10.10">
    <property type="entry name" value="Winged helix-like DNA-binding domain superfamily/Winged helix DNA-binding domain"/>
    <property type="match status" value="1"/>
</dbReference>